<feature type="signal peptide" evidence="1">
    <location>
        <begin position="1"/>
        <end position="23"/>
    </location>
</feature>
<sequence length="393" mass="41725">MMRRSLSTSLAAGLSAAAVLALAACGGGSSSGTATAAPAAAGSVDLSADCPATVVIQTDWNPEAEHGHLYQLLGADYTVDADQKSVSGPLMYEGKSTGVNVEIRSGGPAIGYSTVTSQMYQDKDIMLGYVNTDEAVRMSKDNPITAVFAPLEKSPQMIMWDPQTYPDVTDIASLGKALKASGGVTRYFGGAAYMEYLISSGILDKSVTDGTYDGTPAKFAAAQGKDAQQGFASAEPYIYQNEVPAWGKAVKYQLVHDAGYPFYSSAMTVRTADLDQDSACLKKLVPVLQQAEVDYFADPAATNKLVLELVTEFNNGWVYSQGVADYSVKTLISDGVVSNGDNDYIGDFDAERIQKIIDIDTPIFTASNTAPKDGLKAEDLFTNEFLDQTIGLK</sequence>
<name>A0ABS5TBE6_9ACTN</name>
<evidence type="ECO:0008006" key="4">
    <source>
        <dbReference type="Google" id="ProtNLM"/>
    </source>
</evidence>
<gene>
    <name evidence="2" type="ORF">KIH74_05670</name>
</gene>
<dbReference type="PANTHER" id="PTHR31528">
    <property type="entry name" value="4-AMINO-5-HYDROXYMETHYL-2-METHYLPYRIMIDINE PHOSPHATE SYNTHASE THI11-RELATED"/>
    <property type="match status" value="1"/>
</dbReference>
<dbReference type="RefSeq" id="WP_214154699.1">
    <property type="nucleotide sequence ID" value="NZ_JAHBAY010000002.1"/>
</dbReference>
<evidence type="ECO:0000313" key="3">
    <source>
        <dbReference type="Proteomes" id="UP001197247"/>
    </source>
</evidence>
<dbReference type="PROSITE" id="PS51257">
    <property type="entry name" value="PROKAR_LIPOPROTEIN"/>
    <property type="match status" value="1"/>
</dbReference>
<dbReference type="EMBL" id="JAHBAY010000002">
    <property type="protein sequence ID" value="MBT0768402.1"/>
    <property type="molecule type" value="Genomic_DNA"/>
</dbReference>
<organism evidence="2 3">
    <name type="scientific">Kineosporia corallincola</name>
    <dbReference type="NCBI Taxonomy" id="2835133"/>
    <lineage>
        <taxon>Bacteria</taxon>
        <taxon>Bacillati</taxon>
        <taxon>Actinomycetota</taxon>
        <taxon>Actinomycetes</taxon>
        <taxon>Kineosporiales</taxon>
        <taxon>Kineosporiaceae</taxon>
        <taxon>Kineosporia</taxon>
    </lineage>
</organism>
<keyword evidence="3" id="KW-1185">Reference proteome</keyword>
<dbReference type="Proteomes" id="UP001197247">
    <property type="component" value="Unassembled WGS sequence"/>
</dbReference>
<proteinExistence type="predicted"/>
<keyword evidence="1" id="KW-0732">Signal</keyword>
<dbReference type="PANTHER" id="PTHR31528:SF3">
    <property type="entry name" value="THIAMINE BIOSYNTHESIS PROTEIN HI_0357-RELATED"/>
    <property type="match status" value="1"/>
</dbReference>
<evidence type="ECO:0000313" key="2">
    <source>
        <dbReference type="EMBL" id="MBT0768402.1"/>
    </source>
</evidence>
<dbReference type="InterPro" id="IPR027939">
    <property type="entry name" value="NMT1/THI5"/>
</dbReference>
<feature type="chain" id="PRO_5046071876" description="Nitrate ABC transporter substrate-binding protein" evidence="1">
    <location>
        <begin position="24"/>
        <end position="393"/>
    </location>
</feature>
<protein>
    <recommendedName>
        <fullName evidence="4">Nitrate ABC transporter substrate-binding protein</fullName>
    </recommendedName>
</protein>
<reference evidence="2 3" key="1">
    <citation type="submission" date="2021-05" db="EMBL/GenBank/DDBJ databases">
        <title>Kineosporia and Streptomyces sp. nov. two new marine actinobacteria isolated from Coral.</title>
        <authorList>
            <person name="Buangrab K."/>
            <person name="Sutthacheep M."/>
            <person name="Yeemin T."/>
            <person name="Harunari E."/>
            <person name="Igarashi Y."/>
            <person name="Kanchanasin P."/>
            <person name="Tanasupawat S."/>
            <person name="Phongsopitanun W."/>
        </authorList>
    </citation>
    <scope>NUCLEOTIDE SEQUENCE [LARGE SCALE GENOMIC DNA]</scope>
    <source>
        <strain evidence="2 3">J2-2</strain>
    </source>
</reference>
<dbReference type="Gene3D" id="3.40.190.10">
    <property type="entry name" value="Periplasmic binding protein-like II"/>
    <property type="match status" value="1"/>
</dbReference>
<comment type="caution">
    <text evidence="2">The sequence shown here is derived from an EMBL/GenBank/DDBJ whole genome shotgun (WGS) entry which is preliminary data.</text>
</comment>
<evidence type="ECO:0000256" key="1">
    <source>
        <dbReference type="SAM" id="SignalP"/>
    </source>
</evidence>
<accession>A0ABS5TBE6</accession>